<keyword evidence="2" id="KW-1185">Reference proteome</keyword>
<organism evidence="1 2">
    <name type="scientific">Polypedilum vanderplanki</name>
    <name type="common">Sleeping chironomid midge</name>
    <dbReference type="NCBI Taxonomy" id="319348"/>
    <lineage>
        <taxon>Eukaryota</taxon>
        <taxon>Metazoa</taxon>
        <taxon>Ecdysozoa</taxon>
        <taxon>Arthropoda</taxon>
        <taxon>Hexapoda</taxon>
        <taxon>Insecta</taxon>
        <taxon>Pterygota</taxon>
        <taxon>Neoptera</taxon>
        <taxon>Endopterygota</taxon>
        <taxon>Diptera</taxon>
        <taxon>Nematocera</taxon>
        <taxon>Chironomoidea</taxon>
        <taxon>Chironomidae</taxon>
        <taxon>Chironominae</taxon>
        <taxon>Polypedilum</taxon>
        <taxon>Polypedilum</taxon>
    </lineage>
</organism>
<dbReference type="AlphaFoldDB" id="A0A9J6BPK2"/>
<evidence type="ECO:0000313" key="1">
    <source>
        <dbReference type="EMBL" id="KAG5671339.1"/>
    </source>
</evidence>
<proteinExistence type="predicted"/>
<reference evidence="1" key="1">
    <citation type="submission" date="2021-03" db="EMBL/GenBank/DDBJ databases">
        <title>Chromosome level genome of the anhydrobiotic midge Polypedilum vanderplanki.</title>
        <authorList>
            <person name="Yoshida Y."/>
            <person name="Kikawada T."/>
            <person name="Gusev O."/>
        </authorList>
    </citation>
    <scope>NUCLEOTIDE SEQUENCE</scope>
    <source>
        <strain evidence="1">NIAS01</strain>
        <tissue evidence="1">Whole body or cell culture</tissue>
    </source>
</reference>
<name>A0A9J6BPK2_POLVA</name>
<gene>
    <name evidence="1" type="ORF">PVAND_001542</name>
</gene>
<sequence length="156" mass="17677">MHFNEIIAAITKDITDETLNEEETNNSNFLEINPNNSNIQDEDIDNILTYELSDFVFSNEASDNSFLKIVKGQKEILSKAQLIQMISYDKKKVSSDTMNVLFGKETIVSKGDYVVLKVGDQTIAVCVLNLKFMKGKSKAQVLHVKDNVNLKRKKSR</sequence>
<dbReference type="EMBL" id="JADBJN010000003">
    <property type="protein sequence ID" value="KAG5671339.1"/>
    <property type="molecule type" value="Genomic_DNA"/>
</dbReference>
<accession>A0A9J6BPK2</accession>
<comment type="caution">
    <text evidence="1">The sequence shown here is derived from an EMBL/GenBank/DDBJ whole genome shotgun (WGS) entry which is preliminary data.</text>
</comment>
<evidence type="ECO:0000313" key="2">
    <source>
        <dbReference type="Proteomes" id="UP001107558"/>
    </source>
</evidence>
<dbReference type="Proteomes" id="UP001107558">
    <property type="component" value="Chromosome 3"/>
</dbReference>
<protein>
    <submittedName>
        <fullName evidence="1">Uncharacterized protein</fullName>
    </submittedName>
</protein>